<dbReference type="GO" id="GO:0005829">
    <property type="term" value="C:cytosol"/>
    <property type="evidence" value="ECO:0007669"/>
    <property type="project" value="TreeGrafter"/>
</dbReference>
<feature type="domain" description="Transketolase-like C-terminal" evidence="3">
    <location>
        <begin position="3"/>
        <end position="88"/>
    </location>
</feature>
<dbReference type="GO" id="GO:0046872">
    <property type="term" value="F:metal ion binding"/>
    <property type="evidence" value="ECO:0007669"/>
    <property type="project" value="UniProtKB-KW"/>
</dbReference>
<protein>
    <submittedName>
        <fullName evidence="4">Unnamed protein product</fullName>
    </submittedName>
</protein>
<dbReference type="PANTHER" id="PTHR43522">
    <property type="entry name" value="TRANSKETOLASE"/>
    <property type="match status" value="1"/>
</dbReference>
<evidence type="ECO:0000313" key="5">
    <source>
        <dbReference type="Proteomes" id="UP001165120"/>
    </source>
</evidence>
<name>A0A9W6SXJ1_CANBO</name>
<dbReference type="GO" id="GO:0005634">
    <property type="term" value="C:nucleus"/>
    <property type="evidence" value="ECO:0007669"/>
    <property type="project" value="TreeGrafter"/>
</dbReference>
<dbReference type="PANTHER" id="PTHR43522:SF6">
    <property type="entry name" value="TRANSKETOLASE-LIKE PYRIMIDINE-BINDING DOMAIN-CONTAINING PROTEIN-RELATED"/>
    <property type="match status" value="1"/>
</dbReference>
<dbReference type="EMBL" id="BSXN01000578">
    <property type="protein sequence ID" value="GME69106.1"/>
    <property type="molecule type" value="Genomic_DNA"/>
</dbReference>
<dbReference type="InterPro" id="IPR033247">
    <property type="entry name" value="Transketolase_fam"/>
</dbReference>
<dbReference type="AlphaFoldDB" id="A0A9W6SXJ1"/>
<sequence>MVFAVESAEILRNKGYNVRVVSFPCQRLFEQQSLEYRHQVLMRDQLVPTVVIEAYASNGWERYATAGINMKTFGKSLPGKSAYKFFGYDTESISGKVDDYLQAIKSNNKIVYEFQDLN</sequence>
<comment type="caution">
    <text evidence="4">The sequence shown here is derived from an EMBL/GenBank/DDBJ whole genome shotgun (WGS) entry which is preliminary data.</text>
</comment>
<proteinExistence type="predicted"/>
<evidence type="ECO:0000256" key="1">
    <source>
        <dbReference type="ARBA" id="ARBA00022723"/>
    </source>
</evidence>
<accession>A0A9W6SXJ1</accession>
<dbReference type="GO" id="GO:0006098">
    <property type="term" value="P:pentose-phosphate shunt"/>
    <property type="evidence" value="ECO:0007669"/>
    <property type="project" value="TreeGrafter"/>
</dbReference>
<dbReference type="GO" id="GO:0004802">
    <property type="term" value="F:transketolase activity"/>
    <property type="evidence" value="ECO:0007669"/>
    <property type="project" value="TreeGrafter"/>
</dbReference>
<keyword evidence="5" id="KW-1185">Reference proteome</keyword>
<dbReference type="Proteomes" id="UP001165120">
    <property type="component" value="Unassembled WGS sequence"/>
</dbReference>
<organism evidence="4 5">
    <name type="scientific">Candida boidinii</name>
    <name type="common">Yeast</name>
    <dbReference type="NCBI Taxonomy" id="5477"/>
    <lineage>
        <taxon>Eukaryota</taxon>
        <taxon>Fungi</taxon>
        <taxon>Dikarya</taxon>
        <taxon>Ascomycota</taxon>
        <taxon>Saccharomycotina</taxon>
        <taxon>Pichiomycetes</taxon>
        <taxon>Pichiales</taxon>
        <taxon>Pichiaceae</taxon>
        <taxon>Ogataea</taxon>
        <taxon>Ogataea/Candida clade</taxon>
    </lineage>
</organism>
<dbReference type="SUPFAM" id="SSF52922">
    <property type="entry name" value="TK C-terminal domain-like"/>
    <property type="match status" value="1"/>
</dbReference>
<dbReference type="InterPro" id="IPR009014">
    <property type="entry name" value="Transketo_C/PFOR_II"/>
</dbReference>
<dbReference type="Gene3D" id="3.40.50.920">
    <property type="match status" value="1"/>
</dbReference>
<evidence type="ECO:0000259" key="3">
    <source>
        <dbReference type="Pfam" id="PF22613"/>
    </source>
</evidence>
<dbReference type="Pfam" id="PF22613">
    <property type="entry name" value="Transketolase_C_1"/>
    <property type="match status" value="1"/>
</dbReference>
<evidence type="ECO:0000256" key="2">
    <source>
        <dbReference type="ARBA" id="ARBA00022842"/>
    </source>
</evidence>
<evidence type="ECO:0000313" key="4">
    <source>
        <dbReference type="EMBL" id="GME69106.1"/>
    </source>
</evidence>
<keyword evidence="1" id="KW-0479">Metal-binding</keyword>
<dbReference type="InterPro" id="IPR055152">
    <property type="entry name" value="Transketolase-like_C_2"/>
</dbReference>
<gene>
    <name evidence="4" type="ORF">Cboi02_000208000</name>
</gene>
<reference evidence="4" key="1">
    <citation type="submission" date="2023-04" db="EMBL/GenBank/DDBJ databases">
        <title>Candida boidinii NBRC 10035.</title>
        <authorList>
            <person name="Ichikawa N."/>
            <person name="Sato H."/>
            <person name="Tonouchi N."/>
        </authorList>
    </citation>
    <scope>NUCLEOTIDE SEQUENCE</scope>
    <source>
        <strain evidence="4">NBRC 10035</strain>
    </source>
</reference>
<keyword evidence="2" id="KW-0460">Magnesium</keyword>